<evidence type="ECO:0000313" key="2">
    <source>
        <dbReference type="EMBL" id="UOQ43762.1"/>
    </source>
</evidence>
<dbReference type="Proteomes" id="UP000831787">
    <property type="component" value="Chromosome"/>
</dbReference>
<name>A0ABY4EH35_9BACI</name>
<evidence type="ECO:0000313" key="3">
    <source>
        <dbReference type="Proteomes" id="UP000831787"/>
    </source>
</evidence>
<accession>A0ABY4EH35</accession>
<feature type="region of interest" description="Disordered" evidence="1">
    <location>
        <begin position="20"/>
        <end position="57"/>
    </location>
</feature>
<proteinExistence type="predicted"/>
<keyword evidence="3" id="KW-1185">Reference proteome</keyword>
<protein>
    <submittedName>
        <fullName evidence="2">Uncharacterized protein</fullName>
    </submittedName>
</protein>
<dbReference type="EMBL" id="CP095073">
    <property type="protein sequence ID" value="UOQ43762.1"/>
    <property type="molecule type" value="Genomic_DNA"/>
</dbReference>
<dbReference type="RefSeq" id="WP_244709186.1">
    <property type="nucleotide sequence ID" value="NZ_CP095073.1"/>
</dbReference>
<feature type="compositionally biased region" description="Polar residues" evidence="1">
    <location>
        <begin position="44"/>
        <end position="57"/>
    </location>
</feature>
<sequence>MGLTLEAKERLVSKLNKLLENPEKRSSTRMSNYGNKFHGEGKQTKNTLDQQYQLKDL</sequence>
<evidence type="ECO:0000256" key="1">
    <source>
        <dbReference type="SAM" id="MobiDB-lite"/>
    </source>
</evidence>
<reference evidence="2 3" key="1">
    <citation type="submission" date="2022-04" db="EMBL/GenBank/DDBJ databases">
        <title>Halobacillus sp. isolated from saltern.</title>
        <authorList>
            <person name="Won M."/>
            <person name="Lee C.-M."/>
            <person name="Woen H.-Y."/>
            <person name="Kwon S.-W."/>
        </authorList>
    </citation>
    <scope>NUCLEOTIDE SEQUENCE [LARGE SCALE GENOMIC DNA]</scope>
    <source>
        <strain evidence="2 3">SSBR10-3</strain>
    </source>
</reference>
<organism evidence="2 3">
    <name type="scientific">Halobacillus salinarum</name>
    <dbReference type="NCBI Taxonomy" id="2932257"/>
    <lineage>
        <taxon>Bacteria</taxon>
        <taxon>Bacillati</taxon>
        <taxon>Bacillota</taxon>
        <taxon>Bacilli</taxon>
        <taxon>Bacillales</taxon>
        <taxon>Bacillaceae</taxon>
        <taxon>Halobacillus</taxon>
    </lineage>
</organism>
<gene>
    <name evidence="2" type="ORF">MUN89_18040</name>
</gene>